<organism evidence="3 4">
    <name type="scientific">Neoroseomonas soli</name>
    <dbReference type="NCBI Taxonomy" id="1081025"/>
    <lineage>
        <taxon>Bacteria</taxon>
        <taxon>Pseudomonadati</taxon>
        <taxon>Pseudomonadota</taxon>
        <taxon>Alphaproteobacteria</taxon>
        <taxon>Acetobacterales</taxon>
        <taxon>Acetobacteraceae</taxon>
        <taxon>Neoroseomonas</taxon>
    </lineage>
</organism>
<evidence type="ECO:0000256" key="1">
    <source>
        <dbReference type="ARBA" id="ARBA00006738"/>
    </source>
</evidence>
<comment type="similarity">
    <text evidence="1 2">Belongs to the UPF0102 family.</text>
</comment>
<dbReference type="EMBL" id="JAAEDM010000002">
    <property type="protein sequence ID" value="MBR0669723.1"/>
    <property type="molecule type" value="Genomic_DNA"/>
</dbReference>
<name>A0A9X9WRE4_9PROT</name>
<dbReference type="SUPFAM" id="SSF52980">
    <property type="entry name" value="Restriction endonuclease-like"/>
    <property type="match status" value="1"/>
</dbReference>
<evidence type="ECO:0000313" key="4">
    <source>
        <dbReference type="Proteomes" id="UP001138751"/>
    </source>
</evidence>
<dbReference type="Proteomes" id="UP001138751">
    <property type="component" value="Unassembled WGS sequence"/>
</dbReference>
<dbReference type="RefSeq" id="WP_211860097.1">
    <property type="nucleotide sequence ID" value="NZ_JAAEDM010000002.1"/>
</dbReference>
<dbReference type="PANTHER" id="PTHR34039">
    <property type="entry name" value="UPF0102 PROTEIN YRAN"/>
    <property type="match status" value="1"/>
</dbReference>
<keyword evidence="4" id="KW-1185">Reference proteome</keyword>
<evidence type="ECO:0000313" key="3">
    <source>
        <dbReference type="EMBL" id="MBR0669723.1"/>
    </source>
</evidence>
<dbReference type="InterPro" id="IPR003509">
    <property type="entry name" value="UPF0102_YraN-like"/>
</dbReference>
<dbReference type="PANTHER" id="PTHR34039:SF1">
    <property type="entry name" value="UPF0102 PROTEIN YRAN"/>
    <property type="match status" value="1"/>
</dbReference>
<dbReference type="AlphaFoldDB" id="A0A9X9WRE4"/>
<dbReference type="GO" id="GO:0003676">
    <property type="term" value="F:nucleic acid binding"/>
    <property type="evidence" value="ECO:0007669"/>
    <property type="project" value="InterPro"/>
</dbReference>
<dbReference type="HAMAP" id="MF_00048">
    <property type="entry name" value="UPF0102"/>
    <property type="match status" value="1"/>
</dbReference>
<gene>
    <name evidence="3" type="ORF">GXW76_00935</name>
</gene>
<dbReference type="Pfam" id="PF02021">
    <property type="entry name" value="UPF0102"/>
    <property type="match status" value="1"/>
</dbReference>
<evidence type="ECO:0000256" key="2">
    <source>
        <dbReference type="HAMAP-Rule" id="MF_00048"/>
    </source>
</evidence>
<comment type="caution">
    <text evidence="3">The sequence shown here is derived from an EMBL/GenBank/DDBJ whole genome shotgun (WGS) entry which is preliminary data.</text>
</comment>
<dbReference type="InterPro" id="IPR011856">
    <property type="entry name" value="tRNA_endonuc-like_dom_sf"/>
</dbReference>
<protein>
    <recommendedName>
        <fullName evidence="2">UPF0102 protein GXW76_00935</fullName>
    </recommendedName>
</protein>
<dbReference type="InterPro" id="IPR011335">
    <property type="entry name" value="Restrct_endonuc-II-like"/>
</dbReference>
<accession>A0A9X9WRE4</accession>
<reference evidence="3" key="2">
    <citation type="journal article" date="2021" name="Syst. Appl. Microbiol.">
        <title>Roseomonas hellenica sp. nov., isolated from roots of wild-growing Alkanna tinctoria.</title>
        <authorList>
            <person name="Rat A."/>
            <person name="Naranjo H.D."/>
            <person name="Lebbe L."/>
            <person name="Cnockaert M."/>
            <person name="Krigas N."/>
            <person name="Grigoriadou K."/>
            <person name="Maloupa E."/>
            <person name="Willems A."/>
        </authorList>
    </citation>
    <scope>NUCLEOTIDE SEQUENCE</scope>
    <source>
        <strain evidence="3">LMG 31231</strain>
    </source>
</reference>
<sequence>MFDSYDRTHRLLRGRRAEASGRDAEAIAAAALARGGWSVLARRARTPAGEIDLVAERDGLLAFIEVKARPSLSEAAHALGPRQRARLVAAAECWLAANPGHGEAGMRFDVVIVAADGTARRIADAFRLGD</sequence>
<dbReference type="Gene3D" id="3.40.1350.10">
    <property type="match status" value="1"/>
</dbReference>
<reference evidence="3" key="1">
    <citation type="submission" date="2020-01" db="EMBL/GenBank/DDBJ databases">
        <authorList>
            <person name="Rat A."/>
        </authorList>
    </citation>
    <scope>NUCLEOTIDE SEQUENCE</scope>
    <source>
        <strain evidence="3">LMG 31231</strain>
    </source>
</reference>
<proteinExistence type="inferred from homology"/>